<keyword evidence="1" id="KW-0808">Transferase</keyword>
<dbReference type="PANTHER" id="PTHR12227:SF0">
    <property type="entry name" value="GLYCERATE KINASE"/>
    <property type="match status" value="1"/>
</dbReference>
<accession>A0A433WFL9</accession>
<evidence type="ECO:0000313" key="2">
    <source>
        <dbReference type="Proteomes" id="UP000281028"/>
    </source>
</evidence>
<dbReference type="GO" id="GO:0008887">
    <property type="term" value="F:glycerate kinase activity"/>
    <property type="evidence" value="ECO:0007669"/>
    <property type="project" value="InterPro"/>
</dbReference>
<dbReference type="GO" id="GO:0005737">
    <property type="term" value="C:cytoplasm"/>
    <property type="evidence" value="ECO:0007669"/>
    <property type="project" value="TreeGrafter"/>
</dbReference>
<dbReference type="InterPro" id="IPR037035">
    <property type="entry name" value="GK-like_C_sf"/>
</dbReference>
<dbReference type="InterPro" id="IPR007835">
    <property type="entry name" value="MOFRL"/>
</dbReference>
<dbReference type="InterPro" id="IPR039760">
    <property type="entry name" value="MOFRL_protein"/>
</dbReference>
<reference evidence="1" key="1">
    <citation type="submission" date="2020-05" db="EMBL/GenBank/DDBJ databases">
        <title>Chitinophaga laudate sp. nov., isolated from a tropical peat swamp.</title>
        <authorList>
            <person name="Goh C.B.S."/>
            <person name="Lee M.S."/>
            <person name="Parimannan S."/>
            <person name="Pasbakhsh P."/>
            <person name="Yule C.M."/>
            <person name="Rajandas H."/>
            <person name="Loke S."/>
            <person name="Croft L."/>
            <person name="Tan J.B.L."/>
        </authorList>
    </citation>
    <scope>NUCLEOTIDE SEQUENCE</scope>
    <source>
        <strain evidence="1">Mgbs1</strain>
    </source>
</reference>
<dbReference type="AlphaFoldDB" id="A0A433WFL9"/>
<dbReference type="InterPro" id="IPR025286">
    <property type="entry name" value="MOFRL_assoc_dom"/>
</dbReference>
<dbReference type="Gene3D" id="3.40.1480.10">
    <property type="entry name" value="MOFRL domain"/>
    <property type="match status" value="1"/>
</dbReference>
<dbReference type="EMBL" id="RIAR02000001">
    <property type="protein sequence ID" value="NSL90133.1"/>
    <property type="molecule type" value="Genomic_DNA"/>
</dbReference>
<comment type="caution">
    <text evidence="1">The sequence shown here is derived from an EMBL/GenBank/DDBJ whole genome shotgun (WGS) entry which is preliminary data.</text>
</comment>
<protein>
    <submittedName>
        <fullName evidence="1">Glycerate kinase</fullName>
    </submittedName>
</protein>
<organism evidence="1 2">
    <name type="scientific">Chitinophaga solisilvae</name>
    <dbReference type="NCBI Taxonomy" id="1233460"/>
    <lineage>
        <taxon>Bacteria</taxon>
        <taxon>Pseudomonadati</taxon>
        <taxon>Bacteroidota</taxon>
        <taxon>Chitinophagia</taxon>
        <taxon>Chitinophagales</taxon>
        <taxon>Chitinophagaceae</taxon>
        <taxon>Chitinophaga</taxon>
    </lineage>
</organism>
<dbReference type="Pfam" id="PF13660">
    <property type="entry name" value="DUF4147"/>
    <property type="match status" value="1"/>
</dbReference>
<dbReference type="Pfam" id="PF05161">
    <property type="entry name" value="MOFRL"/>
    <property type="match status" value="1"/>
</dbReference>
<dbReference type="InterPro" id="IPR038614">
    <property type="entry name" value="GK_N_sf"/>
</dbReference>
<dbReference type="OrthoDB" id="9766552at2"/>
<evidence type="ECO:0000313" key="1">
    <source>
        <dbReference type="EMBL" id="NSL90133.1"/>
    </source>
</evidence>
<dbReference type="FunFam" id="3.40.1480.10:FF:000002">
    <property type="entry name" value="Glycerate kinase"/>
    <property type="match status" value="1"/>
</dbReference>
<sequence>MHPHQTLSAIFHHAVSAVHPVQLMRNSVQVSGRTITVCGSSHTLDAGGRIWVIGAGKASAAMAQELEHLLGGHFPLQGFIVTKYGHALPLQHLAWLEAGHPVPDANSVAASVKILEIAHTATAADMVIFLLSGGASSLMADFPVNSSLEEVQELFGLLLASGADIHEMNTVRKHISMIKGGWLAKSIYPAPLYTIILSDVPGDDLSIIGSGPTVPDPSTFADTMAVLQQYRLTEKIPLPIRNYLQEAQEGLFPETPKPGDPDFSRVVNCLAGTNRIALEAAAGKARELGYHPHIFSSQTTGNAPTVAEMVVQEAISWSGPLPACLLWGGETTVQVSGDGTGGRNQHLALAAAIALAGQENITLLSAGTDGTDGPTDAAGAIVDGYTVINAEKLSLQANTFLQRHDSATFFSKAGGQMITGPTQTNVMDLIIVLKV</sequence>
<dbReference type="Gene3D" id="3.40.50.10180">
    <property type="entry name" value="Glycerate kinase, MOFRL-like N-terminal domain"/>
    <property type="match status" value="1"/>
</dbReference>
<dbReference type="SUPFAM" id="SSF82544">
    <property type="entry name" value="GckA/TtuD-like"/>
    <property type="match status" value="1"/>
</dbReference>
<keyword evidence="2" id="KW-1185">Reference proteome</keyword>
<dbReference type="Proteomes" id="UP000281028">
    <property type="component" value="Unassembled WGS sequence"/>
</dbReference>
<dbReference type="PANTHER" id="PTHR12227">
    <property type="entry name" value="GLYCERATE KINASE"/>
    <property type="match status" value="1"/>
</dbReference>
<proteinExistence type="predicted"/>
<name>A0A433WFL9_9BACT</name>
<gene>
    <name evidence="1" type="ORF">ECE50_025080</name>
</gene>
<keyword evidence="1" id="KW-0418">Kinase</keyword>